<name>A0ABW2TVL0_9PSEU</name>
<dbReference type="EMBL" id="JBHTEY010000004">
    <property type="protein sequence ID" value="MFC7617035.1"/>
    <property type="molecule type" value="Genomic_DNA"/>
</dbReference>
<proteinExistence type="predicted"/>
<evidence type="ECO:0000313" key="1">
    <source>
        <dbReference type="EMBL" id="MFC7617035.1"/>
    </source>
</evidence>
<comment type="caution">
    <text evidence="1">The sequence shown here is derived from an EMBL/GenBank/DDBJ whole genome shotgun (WGS) entry which is preliminary data.</text>
</comment>
<keyword evidence="2" id="KW-1185">Reference proteome</keyword>
<protein>
    <submittedName>
        <fullName evidence="1">Uncharacterized protein</fullName>
    </submittedName>
</protein>
<organism evidence="1 2">
    <name type="scientific">Actinokineospora soli</name>
    <dbReference type="NCBI Taxonomy" id="1048753"/>
    <lineage>
        <taxon>Bacteria</taxon>
        <taxon>Bacillati</taxon>
        <taxon>Actinomycetota</taxon>
        <taxon>Actinomycetes</taxon>
        <taxon>Pseudonocardiales</taxon>
        <taxon>Pseudonocardiaceae</taxon>
        <taxon>Actinokineospora</taxon>
    </lineage>
</organism>
<accession>A0ABW2TVL0</accession>
<gene>
    <name evidence="1" type="ORF">ACFQV2_29980</name>
</gene>
<dbReference type="Proteomes" id="UP001596512">
    <property type="component" value="Unassembled WGS sequence"/>
</dbReference>
<sequence>MGTHVGVVIEPVRLLEPLGIKRGVLEVPELCGLINRCGLFDLPAPVTELDGAQLAGATKEAVPEKAVHEITKFFRAKFDEVLTPGTAPGACAGSPCAPRTRRAGTCTGTC</sequence>
<reference evidence="2" key="1">
    <citation type="journal article" date="2019" name="Int. J. Syst. Evol. Microbiol.">
        <title>The Global Catalogue of Microorganisms (GCM) 10K type strain sequencing project: providing services to taxonomists for standard genome sequencing and annotation.</title>
        <authorList>
            <consortium name="The Broad Institute Genomics Platform"/>
            <consortium name="The Broad Institute Genome Sequencing Center for Infectious Disease"/>
            <person name="Wu L."/>
            <person name="Ma J."/>
        </authorList>
    </citation>
    <scope>NUCLEOTIDE SEQUENCE [LARGE SCALE GENOMIC DNA]</scope>
    <source>
        <strain evidence="2">JCM 17695</strain>
    </source>
</reference>
<evidence type="ECO:0000313" key="2">
    <source>
        <dbReference type="Proteomes" id="UP001596512"/>
    </source>
</evidence>